<keyword evidence="1" id="KW-1133">Transmembrane helix</keyword>
<dbReference type="Gene3D" id="3.60.10.10">
    <property type="entry name" value="Endonuclease/exonuclease/phosphatase"/>
    <property type="match status" value="1"/>
</dbReference>
<accession>A0A183JT48</accession>
<sequence length="151" mass="16970">MLGSGEVPLYSGHKEENAPHTHQVALMLSKEARNTLIGWKSHRSRIIKVSFKTVKEGITMNVIQCYAPTNDSNDDDDDKDQSYSRLQSIITKCPGKDLTILMGDPNAKVSMDNTGYSDKLNKFILHNIIIVSNLFSLLLLSLKRLRVHLNC</sequence>
<dbReference type="InterPro" id="IPR036691">
    <property type="entry name" value="Endo/exonu/phosph_ase_sf"/>
</dbReference>
<dbReference type="WBParaSite" id="SCUD_0000588801-mRNA-1">
    <property type="protein sequence ID" value="SCUD_0000588801-mRNA-1"/>
    <property type="gene ID" value="SCUD_0000588801"/>
</dbReference>
<proteinExistence type="predicted"/>
<reference evidence="2 3" key="2">
    <citation type="submission" date="2018-11" db="EMBL/GenBank/DDBJ databases">
        <authorList>
            <consortium name="Pathogen Informatics"/>
        </authorList>
    </citation>
    <scope>NUCLEOTIDE SEQUENCE [LARGE SCALE GENOMIC DNA]</scope>
    <source>
        <strain evidence="2">Dakar</strain>
        <strain evidence="3">Dakar, Senegal</strain>
    </source>
</reference>
<reference evidence="4" key="1">
    <citation type="submission" date="2016-06" db="UniProtKB">
        <authorList>
            <consortium name="WormBaseParasite"/>
        </authorList>
    </citation>
    <scope>IDENTIFICATION</scope>
</reference>
<feature type="transmembrane region" description="Helical" evidence="1">
    <location>
        <begin position="123"/>
        <end position="142"/>
    </location>
</feature>
<organism evidence="4">
    <name type="scientific">Schistosoma curassoni</name>
    <dbReference type="NCBI Taxonomy" id="6186"/>
    <lineage>
        <taxon>Eukaryota</taxon>
        <taxon>Metazoa</taxon>
        <taxon>Spiralia</taxon>
        <taxon>Lophotrochozoa</taxon>
        <taxon>Platyhelminthes</taxon>
        <taxon>Trematoda</taxon>
        <taxon>Digenea</taxon>
        <taxon>Strigeidida</taxon>
        <taxon>Schistosomatoidea</taxon>
        <taxon>Schistosomatidae</taxon>
        <taxon>Schistosoma</taxon>
    </lineage>
</organism>
<protein>
    <submittedName>
        <fullName evidence="4">Endo/exonuclease/phosphatase domain-containing protein</fullName>
    </submittedName>
</protein>
<dbReference type="AlphaFoldDB" id="A0A183JT48"/>
<dbReference type="STRING" id="6186.A0A183JT48"/>
<dbReference type="SUPFAM" id="SSF56219">
    <property type="entry name" value="DNase I-like"/>
    <property type="match status" value="1"/>
</dbReference>
<evidence type="ECO:0000313" key="4">
    <source>
        <dbReference type="WBParaSite" id="SCUD_0000588801-mRNA-1"/>
    </source>
</evidence>
<keyword evidence="3" id="KW-1185">Reference proteome</keyword>
<evidence type="ECO:0000313" key="3">
    <source>
        <dbReference type="Proteomes" id="UP000279833"/>
    </source>
</evidence>
<gene>
    <name evidence="2" type="ORF">SCUD_LOCUS5886</name>
</gene>
<keyword evidence="1" id="KW-0472">Membrane</keyword>
<name>A0A183JT48_9TREM</name>
<dbReference type="Proteomes" id="UP000279833">
    <property type="component" value="Unassembled WGS sequence"/>
</dbReference>
<evidence type="ECO:0000256" key="1">
    <source>
        <dbReference type="SAM" id="Phobius"/>
    </source>
</evidence>
<dbReference type="EMBL" id="UZAK01010853">
    <property type="protein sequence ID" value="VDO99042.1"/>
    <property type="molecule type" value="Genomic_DNA"/>
</dbReference>
<evidence type="ECO:0000313" key="2">
    <source>
        <dbReference type="EMBL" id="VDO99042.1"/>
    </source>
</evidence>
<keyword evidence="1" id="KW-0812">Transmembrane</keyword>